<reference evidence="2 3" key="1">
    <citation type="submission" date="2024-06" db="EMBL/GenBank/DDBJ databases">
        <title>The Natural Products Discovery Center: Release of the First 8490 Sequenced Strains for Exploring Actinobacteria Biosynthetic Diversity.</title>
        <authorList>
            <person name="Kalkreuter E."/>
            <person name="Kautsar S.A."/>
            <person name="Yang D."/>
            <person name="Bader C.D."/>
            <person name="Teijaro C.N."/>
            <person name="Fluegel L."/>
            <person name="Davis C.M."/>
            <person name="Simpson J.R."/>
            <person name="Lauterbach L."/>
            <person name="Steele A.D."/>
            <person name="Gui C."/>
            <person name="Meng S."/>
            <person name="Li G."/>
            <person name="Viehrig K."/>
            <person name="Ye F."/>
            <person name="Su P."/>
            <person name="Kiefer A.F."/>
            <person name="Nichols A."/>
            <person name="Cepeda A.J."/>
            <person name="Yan W."/>
            <person name="Fan B."/>
            <person name="Jiang Y."/>
            <person name="Adhikari A."/>
            <person name="Zheng C.-J."/>
            <person name="Schuster L."/>
            <person name="Cowan T.M."/>
            <person name="Smanski M.J."/>
            <person name="Chevrette M.G."/>
            <person name="De Carvalho L.P.S."/>
            <person name="Shen B."/>
        </authorList>
    </citation>
    <scope>NUCLEOTIDE SEQUENCE [LARGE SCALE GENOMIC DNA]</scope>
    <source>
        <strain evidence="2 3">NPDC050671</strain>
    </source>
</reference>
<sequence length="312" mass="31979">MIVEVERARPVPLRRIGRETARRARVRALAVGLAVSGVLLGTGCDSVSGIPGDDAGSPSPVQASEGDAPSTEQQAMSAGAPPSVPALPPVPADAPAVGAVPGVPDATPALQRFAADLRSADIATLQSTCWTIPPLTVQTMYTDRAAVLSALAQPGTAVDGTLTWTDGVTTVTVDEHRVAAGYACGRVSPAGVEPVYDAADARHTVRRYLARSTGQPLDPADLEEQYPLVCAASPATWDPEATGAPVAAPLAENPGTLGSITGFTDQQISSQPLTTGYMAVAVPVTNESGITQNRTFLLEQGDDGYCIGDISS</sequence>
<evidence type="ECO:0000313" key="2">
    <source>
        <dbReference type="EMBL" id="MEV0364506.1"/>
    </source>
</evidence>
<proteinExistence type="predicted"/>
<evidence type="ECO:0000256" key="1">
    <source>
        <dbReference type="SAM" id="MobiDB-lite"/>
    </source>
</evidence>
<comment type="caution">
    <text evidence="2">The sequence shown here is derived from an EMBL/GenBank/DDBJ whole genome shotgun (WGS) entry which is preliminary data.</text>
</comment>
<dbReference type="Proteomes" id="UP001551658">
    <property type="component" value="Unassembled WGS sequence"/>
</dbReference>
<gene>
    <name evidence="2" type="ORF">AB0H72_17585</name>
</gene>
<feature type="region of interest" description="Disordered" evidence="1">
    <location>
        <begin position="49"/>
        <end position="92"/>
    </location>
</feature>
<name>A0ABV3F9X3_9NOCA</name>
<keyword evidence="3" id="KW-1185">Reference proteome</keyword>
<dbReference type="RefSeq" id="WP_357979629.1">
    <property type="nucleotide sequence ID" value="NZ_JBFAIH010000009.1"/>
</dbReference>
<protein>
    <submittedName>
        <fullName evidence="2">Uncharacterized protein</fullName>
    </submittedName>
</protein>
<organism evidence="2 3">
    <name type="scientific">Nocardia fusca</name>
    <dbReference type="NCBI Taxonomy" id="941183"/>
    <lineage>
        <taxon>Bacteria</taxon>
        <taxon>Bacillati</taxon>
        <taxon>Actinomycetota</taxon>
        <taxon>Actinomycetes</taxon>
        <taxon>Mycobacteriales</taxon>
        <taxon>Nocardiaceae</taxon>
        <taxon>Nocardia</taxon>
    </lineage>
</organism>
<feature type="compositionally biased region" description="Pro residues" evidence="1">
    <location>
        <begin position="82"/>
        <end position="92"/>
    </location>
</feature>
<evidence type="ECO:0000313" key="3">
    <source>
        <dbReference type="Proteomes" id="UP001551658"/>
    </source>
</evidence>
<dbReference type="EMBL" id="JBFAIH010000009">
    <property type="protein sequence ID" value="MEV0364506.1"/>
    <property type="molecule type" value="Genomic_DNA"/>
</dbReference>
<accession>A0ABV3F9X3</accession>